<evidence type="ECO:0000256" key="17">
    <source>
        <dbReference type="ARBA" id="ARBA00045958"/>
    </source>
</evidence>
<dbReference type="InterPro" id="IPR015943">
    <property type="entry name" value="WD40/YVTN_repeat-like_dom_sf"/>
</dbReference>
<evidence type="ECO:0000313" key="22">
    <source>
        <dbReference type="Proteomes" id="UP001642405"/>
    </source>
</evidence>
<sequence>MTEPDVFMRSIWVHGSYMRALQRDVLLSALELQDEVLGPTKDFNPRSPSSKVSLADSLTDLTELERNAFHVANGLTNQSWFFHSPLLYWSGDRNRIQADPDIVATVNEHKNQHTSVNVTLRHSVVFSGKRFEDRALVAADALVITLIHLHDSPVGRQWERKEAELLSHTNEKFDKWDVYPKDTRNLSSQLYEFQFLPISIQDSAMLALAYSVTFVYVIQNLSKLPAIKSRPGLIVTVIAQIFVSIMSSFTVCAILKIDLSRIPRAAYPIVIVSMSLENMLRLIKGVIATNLEESTSSRIGTAFGKTTHIAFASVMEHLLLLWGISRLVTPSISDFCAFLAIAIVFDFFYLSTFFLSVLSVEVRRSELSEIIEKSSSTWRRQQSSNQSSTYPPPTLSQQSGVPRQSWIAAVLQGRIDTSTRIAGTIIMLGFVVIAQWHFFENESIFRTFGRLFAPGMGSANNLTAWGGASAQIQELHQARSPISWLRLQDHETAQEVISVVKPLAHSYIARVYEPLVLVLKGSDRMLSVTERPFLPAVYDFIRHQSQPFLVTILVLTAAMRIFVNYLLWDEMGEQDADLDTPQEPLLSVKTMDQGHALDVALLAASSDGLVVSVGLDRWIRVWNVPFGGMSYLLTDYDAPSDVPFPVLALTIDDDSTWLAILSWAKVMLWNLESKEWGPSIDVDLCGHKPESFFFTSNQRTPLGHSLVVVRRNGTLAELWPDTGESLDSPICKGSLFCAISLHQLHPTTTAIPGSLAIIAASRNGCVHRALPTEDDGWRSEEIKEQTANEEHAHSIVALPLLSAYLVGRPHSVDLVDLSTSEALYTFEAHTLIKPRSLRHLSAVRRQTQRGSLELSYFSLVYTSAETGNCVIQTYLPKDDDGSILFSPDDRPAVPPTGSGSSCMWHETRQVVKEVPNPGLWEALPNGSIIGVRQTVVVSLDYNGRASGLEAAALGNGTSNLRRRGLHALASMAQSAATGNMAESAPMGTPAKLSSPPRQPVYSNGRGNWEAWSICSVTDAASGSAEDGRSTTSNGKSNGNGNGTASSTNKDKNYVTRPLIVDEGELLVTEPGPIVCVGAGTIALGLGAAVKIITMGHERFGSPAEMLEAAAGQIMGTNSIANSIANRRRKNRSLQKGAVA</sequence>
<dbReference type="InterPro" id="IPR057041">
    <property type="entry name" value="SCAP_N"/>
</dbReference>
<keyword evidence="14" id="KW-1207">Sterol metabolism</keyword>
<dbReference type="InterPro" id="IPR001680">
    <property type="entry name" value="WD40_rpt"/>
</dbReference>
<comment type="function">
    <text evidence="17">Escort protein required for cholesterol as well as lipid homeostasis. Regulates export of the SCAP-SREBP complex from the endoplasmic reticulum to the Golgi upon low cholesterol, thereby regulating the processing of sterol regulatory element-binding proteins (SREBPs) SREBF1/SREBP1 and SREBF2/SREBP2. At high sterol concentrations, formation of a ternary complex with INSIG (INSIG1 or INSIG2) leads to mask the ER export signal in SCAP, promoting retention of the complex in the endoplasmic reticulum. Low sterol concentrations trigger release of INSIG, a conformational change in the SSD domain of SCAP, unmasking of the ER export signal, promoting recruitment into COPII-coated vesicles and transport of the SCAP-SREBP to the Golgi: in the Golgi, SREBPs are then processed, releasing the transcription factor fragment of SREBPs from the membrane, its import into the nucleus and up-regulation of LDLR, INSIG1 and the mevalonate pathway. Binds cholesterol via its SSD domain.</text>
</comment>
<feature type="compositionally biased region" description="Low complexity" evidence="18">
    <location>
        <begin position="1029"/>
        <end position="1047"/>
    </location>
</feature>
<evidence type="ECO:0000259" key="20">
    <source>
        <dbReference type="PROSITE" id="PS50156"/>
    </source>
</evidence>
<keyword evidence="9" id="KW-0256">Endoplasmic reticulum</keyword>
<dbReference type="SMART" id="SM00320">
    <property type="entry name" value="WD40"/>
    <property type="match status" value="2"/>
</dbReference>
<keyword evidence="15" id="KW-0753">Steroid metabolism</keyword>
<feature type="transmembrane region" description="Helical" evidence="19">
    <location>
        <begin position="336"/>
        <end position="358"/>
    </location>
</feature>
<evidence type="ECO:0000256" key="8">
    <source>
        <dbReference type="ARBA" id="ARBA00022737"/>
    </source>
</evidence>
<keyword evidence="19" id="KW-1133">Transmembrane helix</keyword>
<protein>
    <recommendedName>
        <fullName evidence="5">Sterol regulatory element-binding protein cleavage-activating protein</fullName>
    </recommendedName>
</protein>
<evidence type="ECO:0000256" key="18">
    <source>
        <dbReference type="SAM" id="MobiDB-lite"/>
    </source>
</evidence>
<dbReference type="SUPFAM" id="SSF82171">
    <property type="entry name" value="DPP6 N-terminal domain-like"/>
    <property type="match status" value="1"/>
</dbReference>
<dbReference type="Gene3D" id="2.130.10.10">
    <property type="entry name" value="YVTN repeat-like/Quinoprotein amine dehydrogenase"/>
    <property type="match status" value="1"/>
</dbReference>
<keyword evidence="7" id="KW-0853">WD repeat</keyword>
<dbReference type="Pfam" id="PF12349">
    <property type="entry name" value="Sterol-sensing"/>
    <property type="match status" value="1"/>
</dbReference>
<dbReference type="PANTHER" id="PTHR46378:SF1">
    <property type="entry name" value="STEROL REGULATORY ELEMENT-BINDING PROTEIN CLEAVAGE-ACTIVATING PROTEIN"/>
    <property type="match status" value="1"/>
</dbReference>
<dbReference type="PROSITE" id="PS00678">
    <property type="entry name" value="WD_REPEATS_1"/>
    <property type="match status" value="1"/>
</dbReference>
<organism evidence="21 22">
    <name type="scientific">Sporothrix curviconia</name>
    <dbReference type="NCBI Taxonomy" id="1260050"/>
    <lineage>
        <taxon>Eukaryota</taxon>
        <taxon>Fungi</taxon>
        <taxon>Dikarya</taxon>
        <taxon>Ascomycota</taxon>
        <taxon>Pezizomycotina</taxon>
        <taxon>Sordariomycetes</taxon>
        <taxon>Sordariomycetidae</taxon>
        <taxon>Ophiostomatales</taxon>
        <taxon>Ophiostomataceae</taxon>
        <taxon>Sporothrix</taxon>
    </lineage>
</organism>
<comment type="caution">
    <text evidence="21">The sequence shown here is derived from an EMBL/GenBank/DDBJ whole genome shotgun (WGS) entry which is preliminary data.</text>
</comment>
<evidence type="ECO:0000256" key="2">
    <source>
        <dbReference type="ARBA" id="ARBA00004394"/>
    </source>
</evidence>
<dbReference type="PANTHER" id="PTHR46378">
    <property type="entry name" value="STEROL REGULATORY ELEMENT-BINDING PROTEIN CLEAVAGE-ACTIVATING PROTEIN"/>
    <property type="match status" value="1"/>
</dbReference>
<comment type="similarity">
    <text evidence="4">Belongs to the WD repeat SCAP family.</text>
</comment>
<evidence type="ECO:0000256" key="12">
    <source>
        <dbReference type="ARBA" id="ARBA00023121"/>
    </source>
</evidence>
<evidence type="ECO:0000256" key="14">
    <source>
        <dbReference type="ARBA" id="ARBA00023166"/>
    </source>
</evidence>
<accession>A0ABP0BW37</accession>
<feature type="transmembrane region" description="Helical" evidence="19">
    <location>
        <begin position="421"/>
        <end position="439"/>
    </location>
</feature>
<dbReference type="InterPro" id="IPR030225">
    <property type="entry name" value="SCAP"/>
</dbReference>
<comment type="subcellular location">
    <subcellularLocation>
        <location evidence="3">Cytoplasmic vesicle</location>
        <location evidence="3">COPII-coated vesicle membrane</location>
        <topology evidence="3">Multi-pass membrane protein</topology>
    </subcellularLocation>
    <subcellularLocation>
        <location evidence="1">Endoplasmic reticulum</location>
    </subcellularLocation>
    <subcellularLocation>
        <location evidence="2">Golgi apparatus membrane</location>
    </subcellularLocation>
</comment>
<keyword evidence="22" id="KW-1185">Reference proteome</keyword>
<feature type="transmembrane region" description="Helical" evidence="19">
    <location>
        <begin position="233"/>
        <end position="255"/>
    </location>
</feature>
<evidence type="ECO:0000256" key="16">
    <source>
        <dbReference type="ARBA" id="ARBA00023329"/>
    </source>
</evidence>
<dbReference type="InterPro" id="IPR019775">
    <property type="entry name" value="WD40_repeat_CS"/>
</dbReference>
<dbReference type="InterPro" id="IPR053958">
    <property type="entry name" value="HMGCR/SNAP/NPC1-like_SSD"/>
</dbReference>
<evidence type="ECO:0000256" key="19">
    <source>
        <dbReference type="SAM" id="Phobius"/>
    </source>
</evidence>
<feature type="domain" description="SSD" evidence="20">
    <location>
        <begin position="202"/>
        <end position="360"/>
    </location>
</feature>
<evidence type="ECO:0000256" key="1">
    <source>
        <dbReference type="ARBA" id="ARBA00004240"/>
    </source>
</evidence>
<evidence type="ECO:0000256" key="7">
    <source>
        <dbReference type="ARBA" id="ARBA00022574"/>
    </source>
</evidence>
<evidence type="ECO:0000256" key="3">
    <source>
        <dbReference type="ARBA" id="ARBA00004557"/>
    </source>
</evidence>
<name>A0ABP0BW37_9PEZI</name>
<feature type="region of interest" description="Disordered" evidence="18">
    <location>
        <begin position="378"/>
        <end position="400"/>
    </location>
</feature>
<evidence type="ECO:0000256" key="5">
    <source>
        <dbReference type="ARBA" id="ARBA00019541"/>
    </source>
</evidence>
<evidence type="ECO:0000313" key="21">
    <source>
        <dbReference type="EMBL" id="CAK7223888.1"/>
    </source>
</evidence>
<keyword evidence="16" id="KW-0968">Cytoplasmic vesicle</keyword>
<evidence type="ECO:0000256" key="9">
    <source>
        <dbReference type="ARBA" id="ARBA00022824"/>
    </source>
</evidence>
<evidence type="ECO:0000256" key="10">
    <source>
        <dbReference type="ARBA" id="ARBA00023034"/>
    </source>
</evidence>
<dbReference type="Pfam" id="PF24006">
    <property type="entry name" value="SCAP_N"/>
    <property type="match status" value="1"/>
</dbReference>
<keyword evidence="8" id="KW-0677">Repeat</keyword>
<proteinExistence type="inferred from homology"/>
<keyword evidence="12" id="KW-0446">Lipid-binding</keyword>
<evidence type="ECO:0000256" key="6">
    <source>
        <dbReference type="ARBA" id="ARBA00022548"/>
    </source>
</evidence>
<evidence type="ECO:0000256" key="11">
    <source>
        <dbReference type="ARBA" id="ARBA00023098"/>
    </source>
</evidence>
<dbReference type="Proteomes" id="UP001642405">
    <property type="component" value="Unassembled WGS sequence"/>
</dbReference>
<dbReference type="InterPro" id="IPR000731">
    <property type="entry name" value="SSD"/>
</dbReference>
<keyword evidence="11" id="KW-0443">Lipid metabolism</keyword>
<feature type="region of interest" description="Disordered" evidence="18">
    <location>
        <begin position="976"/>
        <end position="1001"/>
    </location>
</feature>
<keyword evidence="6" id="KW-0153">Cholesterol metabolism</keyword>
<evidence type="ECO:0000256" key="13">
    <source>
        <dbReference type="ARBA" id="ARBA00023136"/>
    </source>
</evidence>
<reference evidence="21 22" key="1">
    <citation type="submission" date="2024-01" db="EMBL/GenBank/DDBJ databases">
        <authorList>
            <person name="Allen C."/>
            <person name="Tagirdzhanova G."/>
        </authorList>
    </citation>
    <scope>NUCLEOTIDE SEQUENCE [LARGE SCALE GENOMIC DNA]</scope>
</reference>
<evidence type="ECO:0000256" key="4">
    <source>
        <dbReference type="ARBA" id="ARBA00007410"/>
    </source>
</evidence>
<gene>
    <name evidence="21" type="ORF">SCUCBS95973_005331</name>
</gene>
<keyword evidence="19" id="KW-0812">Transmembrane</keyword>
<keyword evidence="10" id="KW-0333">Golgi apparatus</keyword>
<dbReference type="PROSITE" id="PS50156">
    <property type="entry name" value="SSD"/>
    <property type="match status" value="1"/>
</dbReference>
<feature type="region of interest" description="Disordered" evidence="18">
    <location>
        <begin position="1021"/>
        <end position="1050"/>
    </location>
</feature>
<dbReference type="EMBL" id="CAWUHB010000029">
    <property type="protein sequence ID" value="CAK7223888.1"/>
    <property type="molecule type" value="Genomic_DNA"/>
</dbReference>
<feature type="transmembrane region" description="Helical" evidence="19">
    <location>
        <begin position="307"/>
        <end position="324"/>
    </location>
</feature>
<evidence type="ECO:0000256" key="15">
    <source>
        <dbReference type="ARBA" id="ARBA00023221"/>
    </source>
</evidence>
<keyword evidence="13 19" id="KW-0472">Membrane</keyword>